<dbReference type="OrthoDB" id="3804149at2"/>
<dbReference type="AlphaFoldDB" id="A0A4R0JYT3"/>
<evidence type="ECO:0000313" key="1">
    <source>
        <dbReference type="EMBL" id="TCC50498.1"/>
    </source>
</evidence>
<dbReference type="EMBL" id="SJKB01000024">
    <property type="protein sequence ID" value="TCC50498.1"/>
    <property type="molecule type" value="Genomic_DNA"/>
</dbReference>
<organism evidence="1 2">
    <name type="scientific">Kribbella pittospori</name>
    <dbReference type="NCBI Taxonomy" id="722689"/>
    <lineage>
        <taxon>Bacteria</taxon>
        <taxon>Bacillati</taxon>
        <taxon>Actinomycetota</taxon>
        <taxon>Actinomycetes</taxon>
        <taxon>Propionibacteriales</taxon>
        <taxon>Kribbellaceae</taxon>
        <taxon>Kribbella</taxon>
    </lineage>
</organism>
<accession>A0A4R0JYT3</accession>
<evidence type="ECO:0000313" key="2">
    <source>
        <dbReference type="Proteomes" id="UP000291144"/>
    </source>
</evidence>
<dbReference type="RefSeq" id="WP_131366000.1">
    <property type="nucleotide sequence ID" value="NZ_SJKB01000024.1"/>
</dbReference>
<sequence length="855" mass="91569">MSVYDELERLLATGSWGELVPYLHAPASSRTGKETRAWYRSRRAHWTGEVHYPKFDLAACLRALAVALAKPEQAARWLSKLASDWRSGPADELLVELASRRGRDWCVAFLETASTVAKGDGFLSAWIARLARPLIAAGLAELPTGPAFAKSWAELHAMAASEMKWALWRQEGHNGTPEPLPTGSLVEELRADPVLPEALSAALAGHGVIGILERHAVPSWELGPAVADLVAEGRLDRSRILADAFVALTRQDTPSTQRGIAKLLAALDLKGPDLAECMPLIQGLLATSHGSVTAVLLPAAVETAHADDLPDLAATIFARPEKAQKTVLLKALTGPHAVDRWGSDTVTIALKVAADVPDQAFAERATKALTAIGVVQEAAAETPVSDLWAAPLPVNDSGPAATIEPDEPGLAAALSRIIRSTTAADGAVFWDAIVRWSARSPQEVRYWAWSAHQSLGDGVRPPSALWAVVAAADVTAKTHKTLCDKFASGVHAPTDWEFASLSLTGAVHEIFASETTLRLGTIPYLLSTPTQWNGLLSFDALVDRLKGYGRTPVGPTDLFLALLRLEATPPERVTQLDGLSLDLWSPGSRWRTAKHTGDAVDLLRQWIEGGGLPKLVARHDGATVTVEPVRLPIDISLIPGIPPGLLAGHTSDTHREYHEWAIRAETGFGIVPAWPDLLAAKTQTQYDQAARHPPRWLPMMAYAPGPGLAVQHDIAATLCHADEDRRLVAVEAALALMGRGRWDSTAYTECCLHLLNDGVLRLGRLGHSWEQLILAGGLQPLWPTAMTVLGKASVLERKPAGLADLYGVLRRYVSAVPDPQIPEPVLELAASKGSSKARVEAAAFVAAAAQGEGRA</sequence>
<proteinExistence type="predicted"/>
<keyword evidence="2" id="KW-1185">Reference proteome</keyword>
<protein>
    <recommendedName>
        <fullName evidence="3">Secreted protein</fullName>
    </recommendedName>
</protein>
<comment type="caution">
    <text evidence="1">The sequence shown here is derived from an EMBL/GenBank/DDBJ whole genome shotgun (WGS) entry which is preliminary data.</text>
</comment>
<evidence type="ECO:0008006" key="3">
    <source>
        <dbReference type="Google" id="ProtNLM"/>
    </source>
</evidence>
<gene>
    <name evidence="1" type="ORF">E0H73_41260</name>
</gene>
<dbReference type="Proteomes" id="UP000291144">
    <property type="component" value="Unassembled WGS sequence"/>
</dbReference>
<name>A0A4R0JYT3_9ACTN</name>
<reference evidence="1 2" key="1">
    <citation type="submission" date="2019-02" db="EMBL/GenBank/DDBJ databases">
        <title>Kribbella capetownensis sp. nov. and Kribbella speibonae sp. nov., isolated from soil.</title>
        <authorList>
            <person name="Curtis S.M."/>
            <person name="Norton I."/>
            <person name="Everest G.J."/>
            <person name="Meyers P.R."/>
        </authorList>
    </citation>
    <scope>NUCLEOTIDE SEQUENCE [LARGE SCALE GENOMIC DNA]</scope>
    <source>
        <strain evidence="1 2">NRRL B-24813</strain>
    </source>
</reference>